<evidence type="ECO:0000256" key="3">
    <source>
        <dbReference type="RuleBase" id="RU000363"/>
    </source>
</evidence>
<dbReference type="Pfam" id="PF00106">
    <property type="entry name" value="adh_short"/>
    <property type="match status" value="1"/>
</dbReference>
<protein>
    <recommendedName>
        <fullName evidence="6">SDR family oxidoreductase</fullName>
    </recommendedName>
</protein>
<dbReference type="GO" id="GO:0016491">
    <property type="term" value="F:oxidoreductase activity"/>
    <property type="evidence" value="ECO:0007669"/>
    <property type="project" value="UniProtKB-KW"/>
</dbReference>
<proteinExistence type="inferred from homology"/>
<evidence type="ECO:0000313" key="5">
    <source>
        <dbReference type="Proteomes" id="UP000556084"/>
    </source>
</evidence>
<reference evidence="4 5" key="1">
    <citation type="submission" date="2020-08" db="EMBL/GenBank/DDBJ databases">
        <title>Genomic Encyclopedia of Type Strains, Phase III (KMG-III): the genomes of soil and plant-associated and newly described type strains.</title>
        <authorList>
            <person name="Whitman W."/>
        </authorList>
    </citation>
    <scope>NUCLEOTIDE SEQUENCE [LARGE SCALE GENOMIC DNA]</scope>
    <source>
        <strain evidence="4 5">CECT 3266</strain>
    </source>
</reference>
<dbReference type="EMBL" id="JACHJH010000006">
    <property type="protein sequence ID" value="MBB4895178.1"/>
    <property type="molecule type" value="Genomic_DNA"/>
</dbReference>
<comment type="similarity">
    <text evidence="1 3">Belongs to the short-chain dehydrogenases/reductases (SDR) family.</text>
</comment>
<dbReference type="PRINTS" id="PR00080">
    <property type="entry name" value="SDRFAMILY"/>
</dbReference>
<dbReference type="Gene3D" id="3.40.50.720">
    <property type="entry name" value="NAD(P)-binding Rossmann-like Domain"/>
    <property type="match status" value="1"/>
</dbReference>
<dbReference type="PANTHER" id="PTHR44196:SF2">
    <property type="entry name" value="SHORT-CHAIN DEHYDROGENASE-RELATED"/>
    <property type="match status" value="1"/>
</dbReference>
<dbReference type="InterPro" id="IPR002347">
    <property type="entry name" value="SDR_fam"/>
</dbReference>
<dbReference type="InterPro" id="IPR020904">
    <property type="entry name" value="Sc_DH/Rdtase_CS"/>
</dbReference>
<gene>
    <name evidence="4" type="ORF">FHS39_004245</name>
</gene>
<evidence type="ECO:0000256" key="2">
    <source>
        <dbReference type="ARBA" id="ARBA00023002"/>
    </source>
</evidence>
<dbReference type="PROSITE" id="PS00061">
    <property type="entry name" value="ADH_SHORT"/>
    <property type="match status" value="1"/>
</dbReference>
<evidence type="ECO:0008006" key="6">
    <source>
        <dbReference type="Google" id="ProtNLM"/>
    </source>
</evidence>
<dbReference type="AlphaFoldDB" id="A0A7W7LRP1"/>
<dbReference type="RefSeq" id="WP_184350974.1">
    <property type="nucleotide sequence ID" value="NZ_JACHJH010000006.1"/>
</dbReference>
<dbReference type="PIRSF" id="PIRSF000126">
    <property type="entry name" value="11-beta-HSD1"/>
    <property type="match status" value="1"/>
</dbReference>
<comment type="caution">
    <text evidence="4">The sequence shown here is derived from an EMBL/GenBank/DDBJ whole genome shotgun (WGS) entry which is preliminary data.</text>
</comment>
<keyword evidence="2" id="KW-0560">Oxidoreductase</keyword>
<accession>A0A7W7LRP1</accession>
<dbReference type="PANTHER" id="PTHR44196">
    <property type="entry name" value="DEHYDROGENASE/REDUCTASE SDR FAMILY MEMBER 7B"/>
    <property type="match status" value="1"/>
</dbReference>
<dbReference type="Proteomes" id="UP000556084">
    <property type="component" value="Unassembled WGS sequence"/>
</dbReference>
<name>A0A7W7LRP1_9ACTN</name>
<dbReference type="PRINTS" id="PR00081">
    <property type="entry name" value="GDHRDH"/>
</dbReference>
<dbReference type="SUPFAM" id="SSF51735">
    <property type="entry name" value="NAD(P)-binding Rossmann-fold domains"/>
    <property type="match status" value="1"/>
</dbReference>
<dbReference type="GO" id="GO:0016020">
    <property type="term" value="C:membrane"/>
    <property type="evidence" value="ECO:0007669"/>
    <property type="project" value="TreeGrafter"/>
</dbReference>
<evidence type="ECO:0000256" key="1">
    <source>
        <dbReference type="ARBA" id="ARBA00006484"/>
    </source>
</evidence>
<organism evidence="4 5">
    <name type="scientific">Streptomyces olivoverticillatus</name>
    <dbReference type="NCBI Taxonomy" id="66427"/>
    <lineage>
        <taxon>Bacteria</taxon>
        <taxon>Bacillati</taxon>
        <taxon>Actinomycetota</taxon>
        <taxon>Actinomycetes</taxon>
        <taxon>Kitasatosporales</taxon>
        <taxon>Streptomycetaceae</taxon>
        <taxon>Streptomyces</taxon>
    </lineage>
</organism>
<sequence length="262" mass="28002">MVSYASALVTGASSGIGRSLAWRLAAQGADLTVVARRGELLEELAEDVRKRFRVRVEVLAADLTVAEELSTVAERLADPERPVELLVNNAGAGSRPPRPLVDQPLEYEEGKVALNVLAPLRLTHAALSAMVPRRHGGILNVSSIAGFLPQPQGATYAATKAFLTSLTETVHCEARGHGVHVTVLCPGFVRRGAAAPVGGTRSVRLPEFVWLDREEVAREALEAVAAGKPVCVPGAGYRAVLAASRILPRSLSRRGFERLWAR</sequence>
<keyword evidence="5" id="KW-1185">Reference proteome</keyword>
<evidence type="ECO:0000313" key="4">
    <source>
        <dbReference type="EMBL" id="MBB4895178.1"/>
    </source>
</evidence>
<dbReference type="InterPro" id="IPR036291">
    <property type="entry name" value="NAD(P)-bd_dom_sf"/>
</dbReference>